<name>A0A9N9AN33_9GLOM</name>
<proteinExistence type="predicted"/>
<dbReference type="Proteomes" id="UP000789405">
    <property type="component" value="Unassembled WGS sequence"/>
</dbReference>
<organism evidence="1 2">
    <name type="scientific">Dentiscutata erythropus</name>
    <dbReference type="NCBI Taxonomy" id="1348616"/>
    <lineage>
        <taxon>Eukaryota</taxon>
        <taxon>Fungi</taxon>
        <taxon>Fungi incertae sedis</taxon>
        <taxon>Mucoromycota</taxon>
        <taxon>Glomeromycotina</taxon>
        <taxon>Glomeromycetes</taxon>
        <taxon>Diversisporales</taxon>
        <taxon>Gigasporaceae</taxon>
        <taxon>Dentiscutata</taxon>
    </lineage>
</organism>
<sequence length="56" mass="6549">MYYYLFISGIAFESLIYKCKWGAAAEDLSSPVILEHEKRQEFKSVSFLKRDPIAEE</sequence>
<reference evidence="1" key="1">
    <citation type="submission" date="2021-06" db="EMBL/GenBank/DDBJ databases">
        <authorList>
            <person name="Kallberg Y."/>
            <person name="Tangrot J."/>
            <person name="Rosling A."/>
        </authorList>
    </citation>
    <scope>NUCLEOTIDE SEQUENCE</scope>
    <source>
        <strain evidence="1">MA453B</strain>
    </source>
</reference>
<evidence type="ECO:0000313" key="2">
    <source>
        <dbReference type="Proteomes" id="UP000789405"/>
    </source>
</evidence>
<keyword evidence="2" id="KW-1185">Reference proteome</keyword>
<dbReference type="EMBL" id="CAJVPY010001839">
    <property type="protein sequence ID" value="CAG8538732.1"/>
    <property type="molecule type" value="Genomic_DNA"/>
</dbReference>
<comment type="caution">
    <text evidence="1">The sequence shown here is derived from an EMBL/GenBank/DDBJ whole genome shotgun (WGS) entry which is preliminary data.</text>
</comment>
<gene>
    <name evidence="1" type="ORF">DERYTH_LOCUS4698</name>
</gene>
<dbReference type="AlphaFoldDB" id="A0A9N9AN33"/>
<accession>A0A9N9AN33</accession>
<protein>
    <submittedName>
        <fullName evidence="1">27864_t:CDS:1</fullName>
    </submittedName>
</protein>
<evidence type="ECO:0000313" key="1">
    <source>
        <dbReference type="EMBL" id="CAG8538732.1"/>
    </source>
</evidence>